<accession>A0A926E104</accession>
<evidence type="ECO:0000313" key="4">
    <source>
        <dbReference type="Proteomes" id="UP000653127"/>
    </source>
</evidence>
<comment type="caution">
    <text evidence="3">The sequence shown here is derived from an EMBL/GenBank/DDBJ whole genome shotgun (WGS) entry which is preliminary data.</text>
</comment>
<organism evidence="3 4">
    <name type="scientific">Ligaoa zhengdingensis</name>
    <dbReference type="NCBI Taxonomy" id="2763658"/>
    <lineage>
        <taxon>Bacteria</taxon>
        <taxon>Bacillati</taxon>
        <taxon>Bacillota</taxon>
        <taxon>Clostridia</taxon>
        <taxon>Eubacteriales</taxon>
        <taxon>Oscillospiraceae</taxon>
        <taxon>Ligaoa</taxon>
    </lineage>
</organism>
<protein>
    <recommendedName>
        <fullName evidence="2">Putative membrane protein insertion efficiency factor</fullName>
    </recommendedName>
</protein>
<proteinExistence type="inferred from homology"/>
<dbReference type="PANTHER" id="PTHR33383">
    <property type="entry name" value="MEMBRANE PROTEIN INSERTION EFFICIENCY FACTOR-RELATED"/>
    <property type="match status" value="1"/>
</dbReference>
<keyword evidence="1 2" id="KW-0472">Membrane</keyword>
<dbReference type="RefSeq" id="WP_249282900.1">
    <property type="nucleotide sequence ID" value="NZ_JACRST010000010.1"/>
</dbReference>
<comment type="function">
    <text evidence="2">Could be involved in insertion of integral membrane proteins into the membrane.</text>
</comment>
<evidence type="ECO:0000256" key="2">
    <source>
        <dbReference type="HAMAP-Rule" id="MF_00386"/>
    </source>
</evidence>
<reference evidence="3" key="1">
    <citation type="submission" date="2020-08" db="EMBL/GenBank/DDBJ databases">
        <title>Genome public.</title>
        <authorList>
            <person name="Liu C."/>
            <person name="Sun Q."/>
        </authorList>
    </citation>
    <scope>NUCLEOTIDE SEQUENCE</scope>
    <source>
        <strain evidence="3">NSJ-31</strain>
    </source>
</reference>
<dbReference type="NCBIfam" id="TIGR00278">
    <property type="entry name" value="membrane protein insertion efficiency factor YidD"/>
    <property type="match status" value="1"/>
</dbReference>
<sequence length="81" mass="9512">MKKLFLALIRFYQKVISPMKPACCRFYPTCSSYAFEAISRFGIVRGGLLVFWRILRCNPFCRGGYDPVPDHFTFVRQVRPQ</sequence>
<dbReference type="EMBL" id="JACRST010000010">
    <property type="protein sequence ID" value="MBC8546825.1"/>
    <property type="molecule type" value="Genomic_DNA"/>
</dbReference>
<evidence type="ECO:0000256" key="1">
    <source>
        <dbReference type="ARBA" id="ARBA00023136"/>
    </source>
</evidence>
<dbReference type="HAMAP" id="MF_00386">
    <property type="entry name" value="UPF0161_YidD"/>
    <property type="match status" value="1"/>
</dbReference>
<keyword evidence="2" id="KW-1003">Cell membrane</keyword>
<evidence type="ECO:0000313" key="3">
    <source>
        <dbReference type="EMBL" id="MBC8546825.1"/>
    </source>
</evidence>
<name>A0A926E104_9FIRM</name>
<dbReference type="PANTHER" id="PTHR33383:SF1">
    <property type="entry name" value="MEMBRANE PROTEIN INSERTION EFFICIENCY FACTOR-RELATED"/>
    <property type="match status" value="1"/>
</dbReference>
<keyword evidence="4" id="KW-1185">Reference proteome</keyword>
<comment type="similarity">
    <text evidence="2">Belongs to the UPF0161 family.</text>
</comment>
<dbReference type="SMART" id="SM01234">
    <property type="entry name" value="Haemolytic"/>
    <property type="match status" value="1"/>
</dbReference>
<dbReference type="InterPro" id="IPR002696">
    <property type="entry name" value="Membr_insert_effic_factor_YidD"/>
</dbReference>
<dbReference type="Proteomes" id="UP000653127">
    <property type="component" value="Unassembled WGS sequence"/>
</dbReference>
<dbReference type="Pfam" id="PF01809">
    <property type="entry name" value="YidD"/>
    <property type="match status" value="1"/>
</dbReference>
<dbReference type="AlphaFoldDB" id="A0A926E104"/>
<dbReference type="GO" id="GO:0005886">
    <property type="term" value="C:plasma membrane"/>
    <property type="evidence" value="ECO:0007669"/>
    <property type="project" value="UniProtKB-SubCell"/>
</dbReference>
<gene>
    <name evidence="3" type="primary">yidD</name>
    <name evidence="3" type="ORF">H8711_07740</name>
</gene>
<comment type="subcellular location">
    <subcellularLocation>
        <location evidence="2">Cell membrane</location>
        <topology evidence="2">Peripheral membrane protein</topology>
        <orientation evidence="2">Cytoplasmic side</orientation>
    </subcellularLocation>
</comment>